<dbReference type="EMBL" id="PXOQ01000007">
    <property type="protein sequence ID" value="PSG90759.1"/>
    <property type="molecule type" value="Genomic_DNA"/>
</dbReference>
<dbReference type="PROSITE" id="PS51257">
    <property type="entry name" value="PROKAR_LIPOPROTEIN"/>
    <property type="match status" value="1"/>
</dbReference>
<keyword evidence="3" id="KW-1185">Reference proteome</keyword>
<protein>
    <submittedName>
        <fullName evidence="2">Uncharacterized protein</fullName>
    </submittedName>
</protein>
<keyword evidence="1" id="KW-0732">Signal</keyword>
<evidence type="ECO:0000313" key="2">
    <source>
        <dbReference type="EMBL" id="PSG90759.1"/>
    </source>
</evidence>
<evidence type="ECO:0000313" key="3">
    <source>
        <dbReference type="Proteomes" id="UP000238426"/>
    </source>
</evidence>
<dbReference type="RefSeq" id="WP_106462900.1">
    <property type="nucleotide sequence ID" value="NZ_PXOQ01000007.1"/>
</dbReference>
<feature type="chain" id="PRO_5015554539" evidence="1">
    <location>
        <begin position="19"/>
        <end position="218"/>
    </location>
</feature>
<proteinExistence type="predicted"/>
<organism evidence="2 3">
    <name type="scientific">Aurantibacter aestuarii</name>
    <dbReference type="NCBI Taxonomy" id="1266046"/>
    <lineage>
        <taxon>Bacteria</taxon>
        <taxon>Pseudomonadati</taxon>
        <taxon>Bacteroidota</taxon>
        <taxon>Flavobacteriia</taxon>
        <taxon>Flavobacteriales</taxon>
        <taxon>Flavobacteriaceae</taxon>
        <taxon>Aurantibacter</taxon>
    </lineage>
</organism>
<dbReference type="AlphaFoldDB" id="A0A2T1NED2"/>
<name>A0A2T1NED2_9FLAO</name>
<accession>A0A2T1NED2</accession>
<comment type="caution">
    <text evidence="2">The sequence shown here is derived from an EMBL/GenBank/DDBJ whole genome shotgun (WGS) entry which is preliminary data.</text>
</comment>
<gene>
    <name evidence="2" type="ORF">C7H52_05655</name>
</gene>
<dbReference type="OrthoDB" id="9781289at2"/>
<feature type="signal peptide" evidence="1">
    <location>
        <begin position="1"/>
        <end position="18"/>
    </location>
</feature>
<dbReference type="Proteomes" id="UP000238426">
    <property type="component" value="Unassembled WGS sequence"/>
</dbReference>
<reference evidence="2 3" key="1">
    <citation type="submission" date="2018-03" db="EMBL/GenBank/DDBJ databases">
        <title>Mesoflavibacter sp. HG37 and Mesoflavibacter sp. HG96 sp.nov., two marine bacteria isolated from seawater of Western Pacific Ocean.</title>
        <authorList>
            <person name="Cheng H."/>
            <person name="Wu Y.-H."/>
            <person name="Guo L.-L."/>
            <person name="Xu X.-W."/>
        </authorList>
    </citation>
    <scope>NUCLEOTIDE SEQUENCE [LARGE SCALE GENOMIC DNA]</scope>
    <source>
        <strain evidence="2 3">KCTC 32269</strain>
    </source>
</reference>
<evidence type="ECO:0000256" key="1">
    <source>
        <dbReference type="SAM" id="SignalP"/>
    </source>
</evidence>
<sequence>MKSLVFYVSLLFVFVACSESNSEDLEHQVVNLENPNNFYALTVGNSWVYKNYKYNNFTQDYDETTVIDSVSIVGTELISGVKYFKFRRFTTGNDNNITFCNQNGEYFEYLRENDGNLVNDAGKVKFSNSDFSQRLILDADWGTIYENLISGTSQLNVEAGTFTCINSERYAITENGDQLAGLDKFYYSDGFGLIYDTQSFVVSAYPYIIRRLDSYDIQ</sequence>